<dbReference type="Gene3D" id="3.80.10.10">
    <property type="entry name" value="Ribonuclease Inhibitor"/>
    <property type="match status" value="1"/>
</dbReference>
<evidence type="ECO:0000313" key="2">
    <source>
        <dbReference type="Proteomes" id="UP001221142"/>
    </source>
</evidence>
<accession>A0AAD7CGH3</accession>
<sequence length="330" mass="36187">MLTTLAPIAGNLPFLQSVTIQGLSEDEDAILETMEYLSAAPSLRRVGNCGPAEAVARVPLEQLEFLSHSGVTGEDLLHIFSQMQRVPTGCALHMELDFEGIAEELEMDGLEFFPVISPIAELKLYSEEHDGPETEAVLDAMFSSMKLPQLQRLGIFGTPSDEESLKPLLWPHRSALTLLEGAGRNLRLLDLPDVRISQRELLDVLAVVPVLEYLLISDQLPEHHLITDTLLEALSLTVSSLLSSTPALIPKLSTLILRSLQAFTVPALLEFLTARTAAASDDFECRLACFPQHRFTGMSLDCIVSLRESLGERGGPGLLWSCGELDREDC</sequence>
<proteinExistence type="predicted"/>
<name>A0AAD7CGH3_9AGAR</name>
<dbReference type="AlphaFoldDB" id="A0AAD7CGH3"/>
<dbReference type="InterPro" id="IPR032675">
    <property type="entry name" value="LRR_dom_sf"/>
</dbReference>
<comment type="caution">
    <text evidence="1">The sequence shown here is derived from an EMBL/GenBank/DDBJ whole genome shotgun (WGS) entry which is preliminary data.</text>
</comment>
<gene>
    <name evidence="1" type="ORF">FB45DRAFT_1020242</name>
</gene>
<protein>
    <submittedName>
        <fullName evidence="1">Uncharacterized protein</fullName>
    </submittedName>
</protein>
<dbReference type="Proteomes" id="UP001221142">
    <property type="component" value="Unassembled WGS sequence"/>
</dbReference>
<organism evidence="1 2">
    <name type="scientific">Roridomyces roridus</name>
    <dbReference type="NCBI Taxonomy" id="1738132"/>
    <lineage>
        <taxon>Eukaryota</taxon>
        <taxon>Fungi</taxon>
        <taxon>Dikarya</taxon>
        <taxon>Basidiomycota</taxon>
        <taxon>Agaricomycotina</taxon>
        <taxon>Agaricomycetes</taxon>
        <taxon>Agaricomycetidae</taxon>
        <taxon>Agaricales</taxon>
        <taxon>Marasmiineae</taxon>
        <taxon>Mycenaceae</taxon>
        <taxon>Roridomyces</taxon>
    </lineage>
</organism>
<reference evidence="1" key="1">
    <citation type="submission" date="2023-03" db="EMBL/GenBank/DDBJ databases">
        <title>Massive genome expansion in bonnet fungi (Mycena s.s.) driven by repeated elements and novel gene families across ecological guilds.</title>
        <authorList>
            <consortium name="Lawrence Berkeley National Laboratory"/>
            <person name="Harder C.B."/>
            <person name="Miyauchi S."/>
            <person name="Viragh M."/>
            <person name="Kuo A."/>
            <person name="Thoen E."/>
            <person name="Andreopoulos B."/>
            <person name="Lu D."/>
            <person name="Skrede I."/>
            <person name="Drula E."/>
            <person name="Henrissat B."/>
            <person name="Morin E."/>
            <person name="Kohler A."/>
            <person name="Barry K."/>
            <person name="LaButti K."/>
            <person name="Morin E."/>
            <person name="Salamov A."/>
            <person name="Lipzen A."/>
            <person name="Mereny Z."/>
            <person name="Hegedus B."/>
            <person name="Baldrian P."/>
            <person name="Stursova M."/>
            <person name="Weitz H."/>
            <person name="Taylor A."/>
            <person name="Grigoriev I.V."/>
            <person name="Nagy L.G."/>
            <person name="Martin F."/>
            <person name="Kauserud H."/>
        </authorList>
    </citation>
    <scope>NUCLEOTIDE SEQUENCE</scope>
    <source>
        <strain evidence="1">9284</strain>
    </source>
</reference>
<dbReference type="EMBL" id="JARKIF010000002">
    <property type="protein sequence ID" value="KAJ7648030.1"/>
    <property type="molecule type" value="Genomic_DNA"/>
</dbReference>
<evidence type="ECO:0000313" key="1">
    <source>
        <dbReference type="EMBL" id="KAJ7648030.1"/>
    </source>
</evidence>
<keyword evidence="2" id="KW-1185">Reference proteome</keyword>